<comment type="caution">
    <text evidence="1">The sequence shown here is derived from an EMBL/GenBank/DDBJ whole genome shotgun (WGS) entry which is preliminary data.</text>
</comment>
<organism evidence="1 2">
    <name type="scientific">Jeotgalibacillus campisalis</name>
    <dbReference type="NCBI Taxonomy" id="220754"/>
    <lineage>
        <taxon>Bacteria</taxon>
        <taxon>Bacillati</taxon>
        <taxon>Bacillota</taxon>
        <taxon>Bacilli</taxon>
        <taxon>Bacillales</taxon>
        <taxon>Caryophanaceae</taxon>
        <taxon>Jeotgalibacillus</taxon>
    </lineage>
</organism>
<keyword evidence="2" id="KW-1185">Reference proteome</keyword>
<dbReference type="EMBL" id="JXRR01000008">
    <property type="protein sequence ID" value="KIL50902.1"/>
    <property type="molecule type" value="Genomic_DNA"/>
</dbReference>
<gene>
    <name evidence="1" type="ORF">KR50_07830</name>
</gene>
<evidence type="ECO:0000313" key="2">
    <source>
        <dbReference type="Proteomes" id="UP000031972"/>
    </source>
</evidence>
<accession>A0A0C2VPR0</accession>
<reference evidence="1 2" key="1">
    <citation type="submission" date="2015-01" db="EMBL/GenBank/DDBJ databases">
        <title>Jeotgalibacillus campisalis genome sequencing.</title>
        <authorList>
            <person name="Goh K.M."/>
            <person name="Chan K.-G."/>
            <person name="Yaakop A.S."/>
            <person name="Ee R."/>
            <person name="Gan H.M."/>
            <person name="Chan C.S."/>
        </authorList>
    </citation>
    <scope>NUCLEOTIDE SEQUENCE [LARGE SCALE GENOMIC DNA]</scope>
    <source>
        <strain evidence="1 2">SF-57</strain>
    </source>
</reference>
<proteinExistence type="predicted"/>
<dbReference type="AlphaFoldDB" id="A0A0C2VPR0"/>
<name>A0A0C2VPR0_9BACL</name>
<sequence>MQTLSKLSEYAMIFGRAVAFRRKDIYENATACTIYIKGE</sequence>
<dbReference type="Proteomes" id="UP000031972">
    <property type="component" value="Unassembled WGS sequence"/>
</dbReference>
<evidence type="ECO:0000313" key="1">
    <source>
        <dbReference type="EMBL" id="KIL50902.1"/>
    </source>
</evidence>
<dbReference type="PATRIC" id="fig|220754.4.peg.803"/>
<protein>
    <submittedName>
        <fullName evidence="1">Uncharacterized protein</fullName>
    </submittedName>
</protein>